<keyword evidence="5 7" id="KW-1133">Transmembrane helix</keyword>
<keyword evidence="3 7" id="KW-0808">Transferase</keyword>
<dbReference type="InterPro" id="IPR001640">
    <property type="entry name" value="Lgt"/>
</dbReference>
<evidence type="ECO:0000256" key="4">
    <source>
        <dbReference type="ARBA" id="ARBA00022692"/>
    </source>
</evidence>
<dbReference type="PANTHER" id="PTHR30589:SF0">
    <property type="entry name" value="PHOSPHATIDYLGLYCEROL--PROLIPOPROTEIN DIACYLGLYCERYL TRANSFERASE"/>
    <property type="match status" value="1"/>
</dbReference>
<keyword evidence="6 7" id="KW-0472">Membrane</keyword>
<dbReference type="Proteomes" id="UP000258927">
    <property type="component" value="Chromosome"/>
</dbReference>
<evidence type="ECO:0000256" key="1">
    <source>
        <dbReference type="ARBA" id="ARBA00007150"/>
    </source>
</evidence>
<evidence type="ECO:0000313" key="8">
    <source>
        <dbReference type="EMBL" id="AVX03802.1"/>
    </source>
</evidence>
<dbReference type="KEGG" id="mmyr:MXMO3_01271"/>
<gene>
    <name evidence="7" type="primary">lgt</name>
    <name evidence="8" type="ORF">MXMO3_01271</name>
</gene>
<comment type="catalytic activity">
    <reaction evidence="7">
        <text>L-cysteinyl-[prolipoprotein] + a 1,2-diacyl-sn-glycero-3-phospho-(1'-sn-glycerol) = an S-1,2-diacyl-sn-glyceryl-L-cysteinyl-[prolipoprotein] + sn-glycerol 1-phosphate + H(+)</text>
        <dbReference type="Rhea" id="RHEA:56712"/>
        <dbReference type="Rhea" id="RHEA-COMP:14679"/>
        <dbReference type="Rhea" id="RHEA-COMP:14680"/>
        <dbReference type="ChEBI" id="CHEBI:15378"/>
        <dbReference type="ChEBI" id="CHEBI:29950"/>
        <dbReference type="ChEBI" id="CHEBI:57685"/>
        <dbReference type="ChEBI" id="CHEBI:64716"/>
        <dbReference type="ChEBI" id="CHEBI:140658"/>
        <dbReference type="EC" id="2.5.1.145"/>
    </reaction>
</comment>
<feature type="binding site" evidence="7">
    <location>
        <position position="148"/>
    </location>
    <ligand>
        <name>a 1,2-diacyl-sn-glycero-3-phospho-(1'-sn-glycerol)</name>
        <dbReference type="ChEBI" id="CHEBI:64716"/>
    </ligand>
</feature>
<protein>
    <recommendedName>
        <fullName evidence="7">Phosphatidylglycerol--prolipoprotein diacylglyceryl transferase</fullName>
        <ecNumber evidence="7">2.5.1.145</ecNumber>
    </recommendedName>
</protein>
<evidence type="ECO:0000256" key="7">
    <source>
        <dbReference type="HAMAP-Rule" id="MF_01147"/>
    </source>
</evidence>
<keyword evidence="2 7" id="KW-1003">Cell membrane</keyword>
<sequence>MPFPNIDPIALSIGPLAIRWYALAYLAGIGFAFFYGRVLIKQKPLWHQSTPPMTATQLTDFVFWAIIGVILGGRLAYVLFYSLLVGGDYYLNNPLSILAVWEGGMSFHGGLFGVALAAVFFARYLKQSPLSALDLMAAIAPIGLLLGRIANFINGELYGRVTTMPWGVVFPEGGPDPRHPSQLYEGLLEGLLCFIILRIATHNAMALRKPGLVAGLFAIIYALSRILVEFVREPDAHIGLLPYGLTMGMVLSIPVGLIGVALVINAARTKKGGRAI</sequence>
<comment type="subcellular location">
    <subcellularLocation>
        <location evidence="7">Cell membrane</location>
        <topology evidence="7">Multi-pass membrane protein</topology>
    </subcellularLocation>
</comment>
<comment type="similarity">
    <text evidence="1 7">Belongs to the Lgt family.</text>
</comment>
<proteinExistence type="inferred from homology"/>
<evidence type="ECO:0000256" key="6">
    <source>
        <dbReference type="ARBA" id="ARBA00023136"/>
    </source>
</evidence>
<dbReference type="GO" id="GO:0005886">
    <property type="term" value="C:plasma membrane"/>
    <property type="evidence" value="ECO:0007669"/>
    <property type="project" value="UniProtKB-SubCell"/>
</dbReference>
<feature type="transmembrane region" description="Helical" evidence="7">
    <location>
        <begin position="61"/>
        <end position="85"/>
    </location>
</feature>
<feature type="transmembrane region" description="Helical" evidence="7">
    <location>
        <begin position="212"/>
        <end position="228"/>
    </location>
</feature>
<dbReference type="GO" id="GO:0008961">
    <property type="term" value="F:phosphatidylglycerol-prolipoprotein diacylglyceryl transferase activity"/>
    <property type="evidence" value="ECO:0007669"/>
    <property type="project" value="UniProtKB-UniRule"/>
</dbReference>
<keyword evidence="9" id="KW-1185">Reference proteome</keyword>
<comment type="pathway">
    <text evidence="7">Protein modification; lipoprotein biosynthesis (diacylglyceryl transfer).</text>
</comment>
<dbReference type="AlphaFoldDB" id="A0A2R4MCR4"/>
<evidence type="ECO:0000313" key="9">
    <source>
        <dbReference type="Proteomes" id="UP000258927"/>
    </source>
</evidence>
<feature type="transmembrane region" description="Helical" evidence="7">
    <location>
        <begin position="240"/>
        <end position="264"/>
    </location>
</feature>
<keyword evidence="4 7" id="KW-0812">Transmembrane</keyword>
<dbReference type="HAMAP" id="MF_01147">
    <property type="entry name" value="Lgt"/>
    <property type="match status" value="1"/>
</dbReference>
<name>A0A2R4MCR4_9HYPH</name>
<evidence type="ECO:0000256" key="3">
    <source>
        <dbReference type="ARBA" id="ARBA00022679"/>
    </source>
</evidence>
<feature type="transmembrane region" description="Helical" evidence="7">
    <location>
        <begin position="20"/>
        <end position="40"/>
    </location>
</feature>
<reference evidence="8 9" key="1">
    <citation type="submission" date="2017-05" db="EMBL/GenBank/DDBJ databases">
        <title>Genome Analysis of Maritalea myrionectae HL2708#5.</title>
        <authorList>
            <consortium name="Cotde Inc.-PKNU"/>
            <person name="Jang D."/>
            <person name="Oh H.-M."/>
        </authorList>
    </citation>
    <scope>NUCLEOTIDE SEQUENCE [LARGE SCALE GENOMIC DNA]</scope>
    <source>
        <strain evidence="8 9">HL2708#5</strain>
    </source>
</reference>
<dbReference type="PANTHER" id="PTHR30589">
    <property type="entry name" value="PROLIPOPROTEIN DIACYLGLYCERYL TRANSFERASE"/>
    <property type="match status" value="1"/>
</dbReference>
<evidence type="ECO:0000256" key="2">
    <source>
        <dbReference type="ARBA" id="ARBA00022475"/>
    </source>
</evidence>
<dbReference type="PROSITE" id="PS01311">
    <property type="entry name" value="LGT"/>
    <property type="match status" value="1"/>
</dbReference>
<evidence type="ECO:0000256" key="5">
    <source>
        <dbReference type="ARBA" id="ARBA00022989"/>
    </source>
</evidence>
<feature type="transmembrane region" description="Helical" evidence="7">
    <location>
        <begin position="105"/>
        <end position="125"/>
    </location>
</feature>
<keyword evidence="8" id="KW-0449">Lipoprotein</keyword>
<dbReference type="Pfam" id="PF01790">
    <property type="entry name" value="LGT"/>
    <property type="match status" value="1"/>
</dbReference>
<dbReference type="STRING" id="1122213.GCA_000423365_01525"/>
<comment type="function">
    <text evidence="7">Catalyzes the transfer of the diacylglyceryl group from phosphatidylglycerol to the sulfhydryl group of the N-terminal cysteine of a prolipoprotein, the first step in the formation of mature lipoproteins.</text>
</comment>
<organism evidence="8 9">
    <name type="scientific">Maritalea myrionectae</name>
    <dbReference type="NCBI Taxonomy" id="454601"/>
    <lineage>
        <taxon>Bacteria</taxon>
        <taxon>Pseudomonadati</taxon>
        <taxon>Pseudomonadota</taxon>
        <taxon>Alphaproteobacteria</taxon>
        <taxon>Hyphomicrobiales</taxon>
        <taxon>Devosiaceae</taxon>
        <taxon>Maritalea</taxon>
    </lineage>
</organism>
<dbReference type="RefSeq" id="WP_117395311.1">
    <property type="nucleotide sequence ID" value="NZ_CP021330.1"/>
</dbReference>
<dbReference type="NCBIfam" id="TIGR00544">
    <property type="entry name" value="lgt"/>
    <property type="match status" value="1"/>
</dbReference>
<dbReference type="GO" id="GO:0042158">
    <property type="term" value="P:lipoprotein biosynthetic process"/>
    <property type="evidence" value="ECO:0007669"/>
    <property type="project" value="UniProtKB-UniRule"/>
</dbReference>
<dbReference type="EC" id="2.5.1.145" evidence="7"/>
<dbReference type="EMBL" id="CP021330">
    <property type="protein sequence ID" value="AVX03802.1"/>
    <property type="molecule type" value="Genomic_DNA"/>
</dbReference>
<accession>A0A2R4MCR4</accession>
<dbReference type="UniPathway" id="UPA00664"/>